<organism evidence="1 2">
    <name type="scientific">Chryseobacterium tagetis</name>
    <dbReference type="NCBI Taxonomy" id="2801334"/>
    <lineage>
        <taxon>Bacteria</taxon>
        <taxon>Pseudomonadati</taxon>
        <taxon>Bacteroidota</taxon>
        <taxon>Flavobacteriia</taxon>
        <taxon>Flavobacteriales</taxon>
        <taxon>Weeksellaceae</taxon>
        <taxon>Chryseobacterium group</taxon>
        <taxon>Chryseobacterium</taxon>
    </lineage>
</organism>
<protein>
    <recommendedName>
        <fullName evidence="3">SnoaL-like domain-containing protein</fullName>
    </recommendedName>
</protein>
<name>A0ABS8A167_9FLAO</name>
<evidence type="ECO:0000313" key="1">
    <source>
        <dbReference type="EMBL" id="MCA6067731.1"/>
    </source>
</evidence>
<dbReference type="RefSeq" id="WP_225688646.1">
    <property type="nucleotide sequence ID" value="NZ_JAERSE020000003.1"/>
</dbReference>
<proteinExistence type="predicted"/>
<sequence>MEYGKISNEKAKAAIEAWQKGDPTLWLSFFTTDAKLFDDGHPRDLKKFSTEAIGHERFTSIDKVEDNGMSVYGHFHSDTWGDFKTYFKFHLDAAGKFDKLEIGQASY</sequence>
<reference evidence="1 2" key="1">
    <citation type="submission" date="2021-09" db="EMBL/GenBank/DDBJ databases">
        <title>Genome sequencing and assembly of Chryseobacterium sp. RG1.</title>
        <authorList>
            <person name="Chhetri G."/>
        </authorList>
    </citation>
    <scope>NUCLEOTIDE SEQUENCE [LARGE SCALE GENOMIC DNA]</scope>
    <source>
        <strain evidence="1 2">RG1</strain>
    </source>
</reference>
<dbReference type="EMBL" id="JAERSE020000003">
    <property type="protein sequence ID" value="MCA6067731.1"/>
    <property type="molecule type" value="Genomic_DNA"/>
</dbReference>
<evidence type="ECO:0000313" key="2">
    <source>
        <dbReference type="Proteomes" id="UP000618240"/>
    </source>
</evidence>
<gene>
    <name evidence="1" type="ORF">JI747_011115</name>
</gene>
<keyword evidence="2" id="KW-1185">Reference proteome</keyword>
<dbReference type="Proteomes" id="UP000618240">
    <property type="component" value="Unassembled WGS sequence"/>
</dbReference>
<accession>A0ABS8A167</accession>
<evidence type="ECO:0008006" key="3">
    <source>
        <dbReference type="Google" id="ProtNLM"/>
    </source>
</evidence>
<comment type="caution">
    <text evidence="1">The sequence shown here is derived from an EMBL/GenBank/DDBJ whole genome shotgun (WGS) entry which is preliminary data.</text>
</comment>